<evidence type="ECO:0000313" key="3">
    <source>
        <dbReference type="Proteomes" id="UP000322873"/>
    </source>
</evidence>
<organism evidence="2 3">
    <name type="scientific">Monilinia fructicola</name>
    <name type="common">Brown rot fungus</name>
    <name type="synonym">Ciboria fructicola</name>
    <dbReference type="NCBI Taxonomy" id="38448"/>
    <lineage>
        <taxon>Eukaryota</taxon>
        <taxon>Fungi</taxon>
        <taxon>Dikarya</taxon>
        <taxon>Ascomycota</taxon>
        <taxon>Pezizomycotina</taxon>
        <taxon>Leotiomycetes</taxon>
        <taxon>Helotiales</taxon>
        <taxon>Sclerotiniaceae</taxon>
        <taxon>Monilinia</taxon>
    </lineage>
</organism>
<feature type="compositionally biased region" description="Basic and acidic residues" evidence="1">
    <location>
        <begin position="204"/>
        <end position="221"/>
    </location>
</feature>
<dbReference type="PANTHER" id="PTHR38119">
    <property type="entry name" value="BTB DOMAIN-CONTAINING PROTEIN-RELATED"/>
    <property type="match status" value="1"/>
</dbReference>
<name>A0A5M9JJP1_MONFR</name>
<dbReference type="VEuPathDB" id="FungiDB:MFRU_012g01290"/>
<gene>
    <name evidence="2" type="ORF">EYC84_007600</name>
</gene>
<feature type="region of interest" description="Disordered" evidence="1">
    <location>
        <begin position="1"/>
        <end position="269"/>
    </location>
</feature>
<dbReference type="EMBL" id="VICG01000009">
    <property type="protein sequence ID" value="KAA8568583.1"/>
    <property type="molecule type" value="Genomic_DNA"/>
</dbReference>
<protein>
    <submittedName>
        <fullName evidence="2">Uncharacterized protein</fullName>
    </submittedName>
</protein>
<keyword evidence="3" id="KW-1185">Reference proteome</keyword>
<feature type="compositionally biased region" description="Low complexity" evidence="1">
    <location>
        <begin position="8"/>
        <end position="21"/>
    </location>
</feature>
<evidence type="ECO:0000313" key="2">
    <source>
        <dbReference type="EMBL" id="KAA8568583.1"/>
    </source>
</evidence>
<sequence>MTSTGSIPTTQQATQEQVATPPTSPIKIGTQSDDNDANHDGQVHTNFHKIPGGQDTTPLETPIKAESRTEEKMFLQVIPVTRASPEEQPETFVKDEFNPDDQHQEGGEFSQLQPGRQVSPEEQLQIAISIENPEEPETKHKEPEPPAELSAQVSSSDTVSHTEDTKDPVNTSVPLKEEIEESANAELVVEQPVQAAGSSLQESSDDRVLPMKARSTPEESKQATTTVPRTPRGSQGSPREPVQVSASPKLTEARYRSKTTPVDEEASDVQSINKLEVSTTVEPKQVTSEQYMKKQSEQPVHPDILDAYHSLFLCYYGFPPTISNADLPTALKQSSLLVKIATLYNSLKLVRPHIIASLLSHGRDLYSSIGKDAPRFLILANKLQCAPIFKEAVIHIVGQAPFWPWPTPEDQVDPTLAGFMHTKFEDLKDKKAEANDALFRSCLTHLGARVSINNLDKTTFDMWVVVQIWHDWFSQQLHTCAVTRHNEGRNVERNMYRLMAQGGDAYLKIDDVMAMVEPYKAVSGAREWGNWDRKQVEKEMQIMKAFAAKTVRDLMANELMGDITENGDGAVEYLTCTKIEERELPWVAITAIYEDERQS</sequence>
<evidence type="ECO:0000256" key="1">
    <source>
        <dbReference type="SAM" id="MobiDB-lite"/>
    </source>
</evidence>
<accession>A0A5M9JJP1</accession>
<dbReference type="Proteomes" id="UP000322873">
    <property type="component" value="Unassembled WGS sequence"/>
</dbReference>
<comment type="caution">
    <text evidence="2">The sequence shown here is derived from an EMBL/GenBank/DDBJ whole genome shotgun (WGS) entry which is preliminary data.</text>
</comment>
<proteinExistence type="predicted"/>
<feature type="compositionally biased region" description="Basic and acidic residues" evidence="1">
    <location>
        <begin position="63"/>
        <end position="73"/>
    </location>
</feature>
<feature type="compositionally biased region" description="Basic and acidic residues" evidence="1">
    <location>
        <begin position="92"/>
        <end position="106"/>
    </location>
</feature>
<dbReference type="PANTHER" id="PTHR38119:SF1">
    <property type="entry name" value="BTB DOMAIN-CONTAINING PROTEIN"/>
    <property type="match status" value="1"/>
</dbReference>
<dbReference type="AlphaFoldDB" id="A0A5M9JJP1"/>
<feature type="compositionally biased region" description="Polar residues" evidence="1">
    <location>
        <begin position="222"/>
        <end position="237"/>
    </location>
</feature>
<feature type="compositionally biased region" description="Polar residues" evidence="1">
    <location>
        <begin position="110"/>
        <end position="122"/>
    </location>
</feature>
<reference evidence="2 3" key="1">
    <citation type="submission" date="2019-06" db="EMBL/GenBank/DDBJ databases">
        <title>Genome Sequence of the Brown Rot Fungal Pathogen Monilinia fructicola.</title>
        <authorList>
            <person name="De Miccolis Angelini R.M."/>
            <person name="Landi L."/>
            <person name="Abate D."/>
            <person name="Pollastro S."/>
            <person name="Romanazzi G."/>
            <person name="Faretra F."/>
        </authorList>
    </citation>
    <scope>NUCLEOTIDE SEQUENCE [LARGE SCALE GENOMIC DNA]</scope>
    <source>
        <strain evidence="2 3">Mfrc123</strain>
    </source>
</reference>